<dbReference type="Gene3D" id="3.90.176.10">
    <property type="entry name" value="Toxin ADP-ribosyltransferase, Chain A, domain 1"/>
    <property type="match status" value="1"/>
</dbReference>
<feature type="region of interest" description="Disordered" evidence="1">
    <location>
        <begin position="537"/>
        <end position="573"/>
    </location>
</feature>
<evidence type="ECO:0000313" key="3">
    <source>
        <dbReference type="Proteomes" id="UP000186040"/>
    </source>
</evidence>
<feature type="region of interest" description="Disordered" evidence="1">
    <location>
        <begin position="612"/>
        <end position="637"/>
    </location>
</feature>
<dbReference type="Proteomes" id="UP000186040">
    <property type="component" value="Unassembled WGS sequence"/>
</dbReference>
<comment type="caution">
    <text evidence="2">The sequence shown here is derived from an EMBL/GenBank/DDBJ whole genome shotgun (WGS) entry which is preliminary data.</text>
</comment>
<dbReference type="RefSeq" id="WP_075975039.1">
    <property type="nucleotide sequence ID" value="NZ_MKQR01000011.1"/>
</dbReference>
<evidence type="ECO:0000256" key="1">
    <source>
        <dbReference type="SAM" id="MobiDB-lite"/>
    </source>
</evidence>
<evidence type="ECO:0000313" key="2">
    <source>
        <dbReference type="EMBL" id="OLR93336.1"/>
    </source>
</evidence>
<accession>A0A1Q9LMR7</accession>
<dbReference type="OrthoDB" id="3667561at2"/>
<proteinExistence type="predicted"/>
<gene>
    <name evidence="2" type="ORF">BJP25_17855</name>
</gene>
<sequence>MDQEITVERVGGAVLVHDGRGDAAAAELAAALPVERHRTAVVVGAAAAAAVARLDPWVVADLDEHVQGGVRLLAAGAGAAAPGALPPARLLADRLGVEVIAPDGPLTAVPGGVFVPPPGTGWVAYRPDGGHRRGGPRHPAPWWQDDLPADLPPGATQVPLGVWVRHPDAPARDDEITTCPQDPARPVVVVGAPGEQPPEPSSVRIVLKGLSDAARDCVVLLDRTAAGLAQPVADELGAPVRVLHGLPTGDGTRLVHVAPDGTRTWQPFALESVYRPTAPPVVDRWVAPLPRLPLIAPAAYRLAPGWRVDVVARGLLVRPDAVEPDPAWHAPTGSTADVLLAAGPEVPAQVVAALDSLIAALPADAKAHLRVVPLSSLAAEAATRLSTARGKVAPVPTRSATRTFEHVIADVVVTADGRVLPATLVVANPRTSWVRATAEPTTLKSTAVEPTTPKLAAEEQAAEEQAAEESGRICGELDVEAVAQVRVPAQAVAPPHPVERALPLPPLSTAVPAMAPPPMASLAQATTAPPLGVPSVAAPSVSAPTPRKPAAPAVDEPEPADTPEAPAIELAPRPLPSVPVAPEDVPAAAELPPLTALTTAVAPPVLPQAAPEPAAVPPAAPAPALATEVPPDARSTPEQRHEVRQHLANRYDVAVRAVARLLAERPGMRTAGTDHSALVAELAVVRVFALNPSEDFDTAFHTCLAAGLRLLPTLRGVVVRGLSDLPAVGDVLRTPAPVLAVTAASDCALPGVELLIWTTAARRLSGLVDDDQADDVVLPAQTRLRVLAVEDGRVLAVEDGLPVDPALTRLRAAATRRADASLDPVEGSARWCGALPVG</sequence>
<organism evidence="2 3">
    <name type="scientific">Actinokineospora bangkokensis</name>
    <dbReference type="NCBI Taxonomy" id="1193682"/>
    <lineage>
        <taxon>Bacteria</taxon>
        <taxon>Bacillati</taxon>
        <taxon>Actinomycetota</taxon>
        <taxon>Actinomycetes</taxon>
        <taxon>Pseudonocardiales</taxon>
        <taxon>Pseudonocardiaceae</taxon>
        <taxon>Actinokineospora</taxon>
    </lineage>
</organism>
<dbReference type="EMBL" id="MKQR01000011">
    <property type="protein sequence ID" value="OLR93336.1"/>
    <property type="molecule type" value="Genomic_DNA"/>
</dbReference>
<keyword evidence="3" id="KW-1185">Reference proteome</keyword>
<dbReference type="AlphaFoldDB" id="A0A1Q9LMR7"/>
<protein>
    <submittedName>
        <fullName evidence="2">Uncharacterized protein</fullName>
    </submittedName>
</protein>
<dbReference type="STRING" id="1193682.BJP25_17855"/>
<name>A0A1Q9LMR7_9PSEU</name>
<reference evidence="2 3" key="1">
    <citation type="submission" date="2016-10" db="EMBL/GenBank/DDBJ databases">
        <title>The Draft Genome Sequence of Actinokineospora bangkokensis 44EHWT reveals the biosynthetic pathway of antifungal compounds Thailandins with unusual extender unit butylmalonyl-CoA.</title>
        <authorList>
            <person name="Greule A."/>
            <person name="Intra B."/>
            <person name="Flemming S."/>
            <person name="Rommel M.G."/>
            <person name="Panbangred W."/>
            <person name="Bechthold A."/>
        </authorList>
    </citation>
    <scope>NUCLEOTIDE SEQUENCE [LARGE SCALE GENOMIC DNA]</scope>
    <source>
        <strain evidence="2 3">44EHW</strain>
    </source>
</reference>
<feature type="compositionally biased region" description="Low complexity" evidence="1">
    <location>
        <begin position="537"/>
        <end position="554"/>
    </location>
</feature>